<feature type="compositionally biased region" description="Basic and acidic residues" evidence="2">
    <location>
        <begin position="121"/>
        <end position="131"/>
    </location>
</feature>
<evidence type="ECO:0000256" key="1">
    <source>
        <dbReference type="PROSITE-ProRule" id="PRU00267"/>
    </source>
</evidence>
<reference evidence="4 5" key="1">
    <citation type="journal article" date="2013" name="Proc. Natl. Acad. Sci. U.S.A.">
        <title>Genome of an arbuscular mycorrhizal fungus provides insight into the oldest plant symbiosis.</title>
        <authorList>
            <person name="Tisserant E."/>
            <person name="Malbreil M."/>
            <person name="Kuo A."/>
            <person name="Kohler A."/>
            <person name="Symeonidi A."/>
            <person name="Balestrini R."/>
            <person name="Charron P."/>
            <person name="Duensing N."/>
            <person name="Frei Dit Frey N."/>
            <person name="Gianinazzi-Pearson V."/>
            <person name="Gilbert L.B."/>
            <person name="Handa Y."/>
            <person name="Herr J.R."/>
            <person name="Hijri M."/>
            <person name="Koul R."/>
            <person name="Kawaguchi M."/>
            <person name="Krajinski F."/>
            <person name="Lammers P.J."/>
            <person name="Masclaux F.G."/>
            <person name="Murat C."/>
            <person name="Morin E."/>
            <person name="Ndikumana S."/>
            <person name="Pagni M."/>
            <person name="Petitpierre D."/>
            <person name="Requena N."/>
            <person name="Rosikiewicz P."/>
            <person name="Riley R."/>
            <person name="Saito K."/>
            <person name="San Clemente H."/>
            <person name="Shapiro H."/>
            <person name="van Tuinen D."/>
            <person name="Becard G."/>
            <person name="Bonfante P."/>
            <person name="Paszkowski U."/>
            <person name="Shachar-Hill Y.Y."/>
            <person name="Tuskan G.A."/>
            <person name="Young P.W."/>
            <person name="Sanders I.R."/>
            <person name="Henrissat B."/>
            <person name="Rensing S.A."/>
            <person name="Grigoriev I.V."/>
            <person name="Corradi N."/>
            <person name="Roux C."/>
            <person name="Martin F."/>
        </authorList>
    </citation>
    <scope>NUCLEOTIDE SEQUENCE [LARGE SCALE GENOMIC DNA]</scope>
    <source>
        <strain evidence="4 5">DAOM 197198</strain>
    </source>
</reference>
<keyword evidence="1" id="KW-0238">DNA-binding</keyword>
<dbReference type="VEuPathDB" id="FungiDB:RhiirFUN_006588"/>
<dbReference type="GO" id="GO:0003677">
    <property type="term" value="F:DNA binding"/>
    <property type="evidence" value="ECO:0007669"/>
    <property type="project" value="UniProtKB-UniRule"/>
</dbReference>
<dbReference type="Proteomes" id="UP000018888">
    <property type="component" value="Unassembled WGS sequence"/>
</dbReference>
<dbReference type="EMBL" id="AUPC02000074">
    <property type="protein sequence ID" value="POG74189.1"/>
    <property type="molecule type" value="Genomic_DNA"/>
</dbReference>
<dbReference type="Gene3D" id="1.10.30.10">
    <property type="entry name" value="High mobility group box domain"/>
    <property type="match status" value="1"/>
</dbReference>
<evidence type="ECO:0000256" key="2">
    <source>
        <dbReference type="SAM" id="MobiDB-lite"/>
    </source>
</evidence>
<feature type="compositionally biased region" description="Basic residues" evidence="2">
    <location>
        <begin position="1"/>
        <end position="25"/>
    </location>
</feature>
<accession>A0A2P4Q981</accession>
<protein>
    <recommendedName>
        <fullName evidence="3">HMG box domain-containing protein</fullName>
    </recommendedName>
</protein>
<dbReference type="PROSITE" id="PS50118">
    <property type="entry name" value="HMG_BOX_2"/>
    <property type="match status" value="1"/>
</dbReference>
<reference evidence="4 5" key="2">
    <citation type="journal article" date="2018" name="New Phytol.">
        <title>High intraspecific genome diversity in the model arbuscular mycorrhizal symbiont Rhizophagus irregularis.</title>
        <authorList>
            <person name="Chen E.C.H."/>
            <person name="Morin E."/>
            <person name="Beaudet D."/>
            <person name="Noel J."/>
            <person name="Yildirir G."/>
            <person name="Ndikumana S."/>
            <person name="Charron P."/>
            <person name="St-Onge C."/>
            <person name="Giorgi J."/>
            <person name="Kruger M."/>
            <person name="Marton T."/>
            <person name="Ropars J."/>
            <person name="Grigoriev I.V."/>
            <person name="Hainaut M."/>
            <person name="Henrissat B."/>
            <person name="Roux C."/>
            <person name="Martin F."/>
            <person name="Corradi N."/>
        </authorList>
    </citation>
    <scope>NUCLEOTIDE SEQUENCE [LARGE SCALE GENOMIC DNA]</scope>
    <source>
        <strain evidence="4 5">DAOM 197198</strain>
    </source>
</reference>
<feature type="DNA-binding region" description="HMG box" evidence="1">
    <location>
        <begin position="26"/>
        <end position="94"/>
    </location>
</feature>
<comment type="caution">
    <text evidence="4">The sequence shown here is derived from an EMBL/GenBank/DDBJ whole genome shotgun (WGS) entry which is preliminary data.</text>
</comment>
<feature type="region of interest" description="Disordered" evidence="2">
    <location>
        <begin position="1"/>
        <end position="29"/>
    </location>
</feature>
<dbReference type="Pfam" id="PF00505">
    <property type="entry name" value="HMG_box"/>
    <property type="match status" value="1"/>
</dbReference>
<organism evidence="4 5">
    <name type="scientific">Rhizophagus irregularis (strain DAOM 181602 / DAOM 197198 / MUCL 43194)</name>
    <name type="common">Arbuscular mycorrhizal fungus</name>
    <name type="synonym">Glomus intraradices</name>
    <dbReference type="NCBI Taxonomy" id="747089"/>
    <lineage>
        <taxon>Eukaryota</taxon>
        <taxon>Fungi</taxon>
        <taxon>Fungi incertae sedis</taxon>
        <taxon>Mucoromycota</taxon>
        <taxon>Glomeromycotina</taxon>
        <taxon>Glomeromycetes</taxon>
        <taxon>Glomerales</taxon>
        <taxon>Glomeraceae</taxon>
        <taxon>Rhizophagus</taxon>
    </lineage>
</organism>
<feature type="region of interest" description="Disordered" evidence="2">
    <location>
        <begin position="118"/>
        <end position="137"/>
    </location>
</feature>
<name>A0A2P4Q981_RHIID</name>
<proteinExistence type="predicted"/>
<keyword evidence="1" id="KW-0539">Nucleus</keyword>
<sequence>MKNRTTPNKKCKNKKKEMKKKKNNEKKRDENSFFIFKRLARDTLNNHYSLLNSKQQAKESGKFWRYIPDELKNKFFEHANRKRLLDNTEVISYITHNHPTEELRVILDDRCLKSNFSSSGEEYHRTSDDYTTKGSLSPEDEEYNRIFDDWISITDTQFDS</sequence>
<feature type="domain" description="HMG box" evidence="3">
    <location>
        <begin position="26"/>
        <end position="94"/>
    </location>
</feature>
<dbReference type="AlphaFoldDB" id="A0A2P4Q981"/>
<dbReference type="InterPro" id="IPR009071">
    <property type="entry name" value="HMG_box_dom"/>
</dbReference>
<dbReference type="SUPFAM" id="SSF47095">
    <property type="entry name" value="HMG-box"/>
    <property type="match status" value="1"/>
</dbReference>
<dbReference type="InterPro" id="IPR036910">
    <property type="entry name" value="HMG_box_dom_sf"/>
</dbReference>
<evidence type="ECO:0000313" key="4">
    <source>
        <dbReference type="EMBL" id="POG74189.1"/>
    </source>
</evidence>
<keyword evidence="5" id="KW-1185">Reference proteome</keyword>
<evidence type="ECO:0000313" key="5">
    <source>
        <dbReference type="Proteomes" id="UP000018888"/>
    </source>
</evidence>
<evidence type="ECO:0000259" key="3">
    <source>
        <dbReference type="PROSITE" id="PS50118"/>
    </source>
</evidence>
<dbReference type="GO" id="GO:0005634">
    <property type="term" value="C:nucleus"/>
    <property type="evidence" value="ECO:0007669"/>
    <property type="project" value="UniProtKB-UniRule"/>
</dbReference>
<gene>
    <name evidence="4" type="ORF">GLOIN_2v1771614</name>
</gene>